<name>A0A8H6TC90_9AGAR</name>
<evidence type="ECO:0000313" key="2">
    <source>
        <dbReference type="Proteomes" id="UP000636479"/>
    </source>
</evidence>
<reference evidence="1" key="1">
    <citation type="submission" date="2020-05" db="EMBL/GenBank/DDBJ databases">
        <title>Mycena genomes resolve the evolution of fungal bioluminescence.</title>
        <authorList>
            <person name="Tsai I.J."/>
        </authorList>
    </citation>
    <scope>NUCLEOTIDE SEQUENCE</scope>
    <source>
        <strain evidence="1">171206Taipei</strain>
    </source>
</reference>
<sequence>MSTFPPTTTSATQKKERKYAELASALQRMSKTMAQTADLCQEVQLDLHAMRDFAGIDAAKYASFILK</sequence>
<proteinExistence type="predicted"/>
<dbReference type="Proteomes" id="UP000636479">
    <property type="component" value="Unassembled WGS sequence"/>
</dbReference>
<dbReference type="RefSeq" id="XP_037226168.1">
    <property type="nucleotide sequence ID" value="XM_037358258.1"/>
</dbReference>
<evidence type="ECO:0000313" key="1">
    <source>
        <dbReference type="EMBL" id="KAF7316145.1"/>
    </source>
</evidence>
<protein>
    <submittedName>
        <fullName evidence="1">Uncharacterized protein</fullName>
    </submittedName>
</protein>
<organism evidence="1 2">
    <name type="scientific">Mycena indigotica</name>
    <dbReference type="NCBI Taxonomy" id="2126181"/>
    <lineage>
        <taxon>Eukaryota</taxon>
        <taxon>Fungi</taxon>
        <taxon>Dikarya</taxon>
        <taxon>Basidiomycota</taxon>
        <taxon>Agaricomycotina</taxon>
        <taxon>Agaricomycetes</taxon>
        <taxon>Agaricomycetidae</taxon>
        <taxon>Agaricales</taxon>
        <taxon>Marasmiineae</taxon>
        <taxon>Mycenaceae</taxon>
        <taxon>Mycena</taxon>
    </lineage>
</organism>
<comment type="caution">
    <text evidence="1">The sequence shown here is derived from an EMBL/GenBank/DDBJ whole genome shotgun (WGS) entry which is preliminary data.</text>
</comment>
<dbReference type="GeneID" id="59340774"/>
<accession>A0A8H6TC90</accession>
<dbReference type="OrthoDB" id="3212378at2759"/>
<keyword evidence="2" id="KW-1185">Reference proteome</keyword>
<dbReference type="AlphaFoldDB" id="A0A8H6TC90"/>
<gene>
    <name evidence="1" type="ORF">MIND_00132700</name>
</gene>
<dbReference type="EMBL" id="JACAZF010000001">
    <property type="protein sequence ID" value="KAF7316145.1"/>
    <property type="molecule type" value="Genomic_DNA"/>
</dbReference>